<dbReference type="EMBL" id="JABEPQ010000001">
    <property type="protein sequence ID" value="NNM45281.1"/>
    <property type="molecule type" value="Genomic_DNA"/>
</dbReference>
<dbReference type="InterPro" id="IPR004381">
    <property type="entry name" value="Glycerate_kinase"/>
</dbReference>
<dbReference type="Gene3D" id="3.90.1510.10">
    <property type="entry name" value="Glycerate kinase, domain 2"/>
    <property type="match status" value="1"/>
</dbReference>
<name>A0A849HGA3_9MICO</name>
<dbReference type="InterPro" id="IPR018197">
    <property type="entry name" value="Glycerate_kinase_RE-like"/>
</dbReference>
<sequence>MHVVIAPDCFTGTLTAQQAAEAMATGWRESAPDDLLTVVPLSDGGPGFVDVLAGALPESETLFVTVTDPLGREVPAGVLLVDTERGRTAYLESAQAAGLHLLAADERNPAVTSTWGVGQLLDAALEAGATRIVVGLGGSGTNDAGAGMLAALGVGAAEDLARGGLPLKGIGDDALGGIDAVRARFADIDLVLASDVESPLLGLQGASAVFAPQKGASPELAQELEGALGRFVEVARRTVPEQTDLLSGKPRRLDKEPGSGAAGGLGYALHLLGAHRVSGVAEVLDVVGLRQLLAAADLVVTGEGSFDWQSLQGKVVAGVATLALETATPSVVIAGQTLVGRREAMTLGLSGSYAVAETPEQVEAAMADPVGTLARRAARVAATWSPRR</sequence>
<evidence type="ECO:0000256" key="1">
    <source>
        <dbReference type="ARBA" id="ARBA00006284"/>
    </source>
</evidence>
<dbReference type="NCBIfam" id="TIGR00045">
    <property type="entry name" value="glycerate kinase"/>
    <property type="match status" value="1"/>
</dbReference>
<keyword evidence="3 4" id="KW-0418">Kinase</keyword>
<keyword evidence="6" id="KW-1185">Reference proteome</keyword>
<organism evidence="5 6">
    <name type="scientific">Knoellia koreensis</name>
    <dbReference type="NCBI Taxonomy" id="2730921"/>
    <lineage>
        <taxon>Bacteria</taxon>
        <taxon>Bacillati</taxon>
        <taxon>Actinomycetota</taxon>
        <taxon>Actinomycetes</taxon>
        <taxon>Micrococcales</taxon>
        <taxon>Intrasporangiaceae</taxon>
        <taxon>Knoellia</taxon>
    </lineage>
</organism>
<keyword evidence="2 4" id="KW-0808">Transferase</keyword>
<dbReference type="SUPFAM" id="SSF110738">
    <property type="entry name" value="Glycerate kinase I"/>
    <property type="match status" value="1"/>
</dbReference>
<dbReference type="Pfam" id="PF02595">
    <property type="entry name" value="Gly_kinase"/>
    <property type="match status" value="1"/>
</dbReference>
<dbReference type="Gene3D" id="3.40.50.10350">
    <property type="entry name" value="Glycerate kinase, domain 1"/>
    <property type="match status" value="1"/>
</dbReference>
<protein>
    <submittedName>
        <fullName evidence="5">Glycerate kinase</fullName>
    </submittedName>
</protein>
<proteinExistence type="inferred from homology"/>
<dbReference type="PIRSF" id="PIRSF006078">
    <property type="entry name" value="GlxK"/>
    <property type="match status" value="1"/>
</dbReference>
<dbReference type="RefSeq" id="WP_171242320.1">
    <property type="nucleotide sequence ID" value="NZ_JABEPQ010000001.1"/>
</dbReference>
<reference evidence="5 6" key="1">
    <citation type="submission" date="2020-04" db="EMBL/GenBank/DDBJ databases">
        <title>Knoellia sp. isolate from air conditioner.</title>
        <authorList>
            <person name="Chea S."/>
            <person name="Kim D.-U."/>
        </authorList>
    </citation>
    <scope>NUCLEOTIDE SEQUENCE [LARGE SCALE GENOMIC DNA]</scope>
    <source>
        <strain evidence="5 6">DB2414S</strain>
    </source>
</reference>
<dbReference type="Proteomes" id="UP000588586">
    <property type="component" value="Unassembled WGS sequence"/>
</dbReference>
<dbReference type="AlphaFoldDB" id="A0A849HGA3"/>
<gene>
    <name evidence="5" type="ORF">HJG52_04590</name>
</gene>
<dbReference type="InterPro" id="IPR036129">
    <property type="entry name" value="Glycerate_kinase_sf"/>
</dbReference>
<evidence type="ECO:0000256" key="2">
    <source>
        <dbReference type="ARBA" id="ARBA00022679"/>
    </source>
</evidence>
<evidence type="ECO:0000256" key="3">
    <source>
        <dbReference type="ARBA" id="ARBA00022777"/>
    </source>
</evidence>
<dbReference type="PANTHER" id="PTHR21599:SF0">
    <property type="entry name" value="GLYCERATE KINASE"/>
    <property type="match status" value="1"/>
</dbReference>
<dbReference type="InterPro" id="IPR018193">
    <property type="entry name" value="Glyc_kinase_flavodox-like_fold"/>
</dbReference>
<comment type="caution">
    <text evidence="5">The sequence shown here is derived from an EMBL/GenBank/DDBJ whole genome shotgun (WGS) entry which is preliminary data.</text>
</comment>
<dbReference type="GO" id="GO:0031388">
    <property type="term" value="P:organic acid phosphorylation"/>
    <property type="evidence" value="ECO:0007669"/>
    <property type="project" value="UniProtKB-UniRule"/>
</dbReference>
<comment type="similarity">
    <text evidence="1 4">Belongs to the glycerate kinase type-1 family.</text>
</comment>
<dbReference type="GO" id="GO:0008887">
    <property type="term" value="F:glycerate kinase activity"/>
    <property type="evidence" value="ECO:0007669"/>
    <property type="project" value="UniProtKB-UniRule"/>
</dbReference>
<accession>A0A849HGA3</accession>
<evidence type="ECO:0000256" key="4">
    <source>
        <dbReference type="PIRNR" id="PIRNR006078"/>
    </source>
</evidence>
<evidence type="ECO:0000313" key="6">
    <source>
        <dbReference type="Proteomes" id="UP000588586"/>
    </source>
</evidence>
<evidence type="ECO:0000313" key="5">
    <source>
        <dbReference type="EMBL" id="NNM45281.1"/>
    </source>
</evidence>
<dbReference type="PANTHER" id="PTHR21599">
    <property type="entry name" value="GLYCERATE KINASE"/>
    <property type="match status" value="1"/>
</dbReference>